<dbReference type="InterPro" id="IPR036388">
    <property type="entry name" value="WH-like_DNA-bd_sf"/>
</dbReference>
<feature type="domain" description="HTH hxlR-type" evidence="5">
    <location>
        <begin position="11"/>
        <end position="102"/>
    </location>
</feature>
<dbReference type="PANTHER" id="PTHR33204:SF39">
    <property type="entry name" value="TRANSCRIPTIONAL REGULATORY PROTEIN"/>
    <property type="match status" value="1"/>
</dbReference>
<proteinExistence type="predicted"/>
<dbReference type="Pfam" id="PF01638">
    <property type="entry name" value="HxlR"/>
    <property type="match status" value="1"/>
</dbReference>
<keyword evidence="2" id="KW-0238">DNA-binding</keyword>
<evidence type="ECO:0000313" key="7">
    <source>
        <dbReference type="Proteomes" id="UP000268727"/>
    </source>
</evidence>
<name>A0A3N1GYK3_9PSEU</name>
<evidence type="ECO:0000259" key="5">
    <source>
        <dbReference type="PROSITE" id="PS51118"/>
    </source>
</evidence>
<evidence type="ECO:0000256" key="1">
    <source>
        <dbReference type="ARBA" id="ARBA00023015"/>
    </source>
</evidence>
<dbReference type="OrthoDB" id="370168at2"/>
<feature type="compositionally biased region" description="Basic and acidic residues" evidence="4">
    <location>
        <begin position="100"/>
        <end position="109"/>
    </location>
</feature>
<dbReference type="Proteomes" id="UP000268727">
    <property type="component" value="Unassembled WGS sequence"/>
</dbReference>
<dbReference type="AlphaFoldDB" id="A0A3N1GYK3"/>
<organism evidence="6 7">
    <name type="scientific">Saccharothrix texasensis</name>
    <dbReference type="NCBI Taxonomy" id="103734"/>
    <lineage>
        <taxon>Bacteria</taxon>
        <taxon>Bacillati</taxon>
        <taxon>Actinomycetota</taxon>
        <taxon>Actinomycetes</taxon>
        <taxon>Pseudonocardiales</taxon>
        <taxon>Pseudonocardiaceae</taxon>
        <taxon>Saccharothrix</taxon>
    </lineage>
</organism>
<comment type="caution">
    <text evidence="6">The sequence shown here is derived from an EMBL/GenBank/DDBJ whole genome shotgun (WGS) entry which is preliminary data.</text>
</comment>
<sequence length="159" mass="16706">MSDFDVFLADCPARTTLEVVGHTWSVVVVVALGDGPLRYGELQDRIGGISNKMLTQTLARLRGNGLLTSADGCHELTALGRSLLTPVRALAAWAEEHTGDLLDARRDPDVPDGADGPDAGRQAGRPGERQGAPVARRRRAPAVQPQGGRQHAAGSRAAG</sequence>
<dbReference type="RefSeq" id="WP_123741511.1">
    <property type="nucleotide sequence ID" value="NZ_RJKM01000001.1"/>
</dbReference>
<reference evidence="6 7" key="1">
    <citation type="submission" date="2018-11" db="EMBL/GenBank/DDBJ databases">
        <title>Sequencing the genomes of 1000 actinobacteria strains.</title>
        <authorList>
            <person name="Klenk H.-P."/>
        </authorList>
    </citation>
    <scope>NUCLEOTIDE SEQUENCE [LARGE SCALE GENOMIC DNA]</scope>
    <source>
        <strain evidence="6 7">DSM 44231</strain>
    </source>
</reference>
<keyword evidence="7" id="KW-1185">Reference proteome</keyword>
<evidence type="ECO:0000256" key="2">
    <source>
        <dbReference type="ARBA" id="ARBA00023125"/>
    </source>
</evidence>
<feature type="compositionally biased region" description="Low complexity" evidence="4">
    <location>
        <begin position="111"/>
        <end position="134"/>
    </location>
</feature>
<evidence type="ECO:0000256" key="3">
    <source>
        <dbReference type="ARBA" id="ARBA00023163"/>
    </source>
</evidence>
<dbReference type="InterPro" id="IPR036390">
    <property type="entry name" value="WH_DNA-bd_sf"/>
</dbReference>
<dbReference type="EMBL" id="RJKM01000001">
    <property type="protein sequence ID" value="ROP35354.1"/>
    <property type="molecule type" value="Genomic_DNA"/>
</dbReference>
<dbReference type="SUPFAM" id="SSF46785">
    <property type="entry name" value="Winged helix' DNA-binding domain"/>
    <property type="match status" value="1"/>
</dbReference>
<feature type="region of interest" description="Disordered" evidence="4">
    <location>
        <begin position="100"/>
        <end position="159"/>
    </location>
</feature>
<dbReference type="PANTHER" id="PTHR33204">
    <property type="entry name" value="TRANSCRIPTIONAL REGULATOR, MARR FAMILY"/>
    <property type="match status" value="1"/>
</dbReference>
<dbReference type="InterPro" id="IPR002577">
    <property type="entry name" value="HTH_HxlR"/>
</dbReference>
<gene>
    <name evidence="6" type="ORF">EDD40_0579</name>
</gene>
<keyword evidence="3" id="KW-0804">Transcription</keyword>
<accession>A0A3N1GYK3</accession>
<keyword evidence="1" id="KW-0805">Transcription regulation</keyword>
<dbReference type="Gene3D" id="1.10.10.10">
    <property type="entry name" value="Winged helix-like DNA-binding domain superfamily/Winged helix DNA-binding domain"/>
    <property type="match status" value="1"/>
</dbReference>
<protein>
    <submittedName>
        <fullName evidence="6">HxlR family transcriptional regulator</fullName>
    </submittedName>
</protein>
<evidence type="ECO:0000256" key="4">
    <source>
        <dbReference type="SAM" id="MobiDB-lite"/>
    </source>
</evidence>
<dbReference type="PROSITE" id="PS51118">
    <property type="entry name" value="HTH_HXLR"/>
    <property type="match status" value="1"/>
</dbReference>
<dbReference type="GO" id="GO:0003677">
    <property type="term" value="F:DNA binding"/>
    <property type="evidence" value="ECO:0007669"/>
    <property type="project" value="UniProtKB-KW"/>
</dbReference>
<evidence type="ECO:0000313" key="6">
    <source>
        <dbReference type="EMBL" id="ROP35354.1"/>
    </source>
</evidence>